<feature type="domain" description="G-protein coupled receptors family 2 profile 1" evidence="9">
    <location>
        <begin position="3"/>
        <end position="81"/>
    </location>
</feature>
<dbReference type="Pfam" id="PF02793">
    <property type="entry name" value="HRM"/>
    <property type="match status" value="1"/>
</dbReference>
<dbReference type="Pfam" id="PF00002">
    <property type="entry name" value="7tm_2"/>
    <property type="match status" value="1"/>
</dbReference>
<evidence type="ECO:0000313" key="10">
    <source>
        <dbReference type="EMBL" id="KAK3759803.1"/>
    </source>
</evidence>
<evidence type="ECO:0000256" key="1">
    <source>
        <dbReference type="ARBA" id="ARBA00004651"/>
    </source>
</evidence>
<feature type="transmembrane region" description="Helical" evidence="8">
    <location>
        <begin position="132"/>
        <end position="151"/>
    </location>
</feature>
<dbReference type="PANTHER" id="PTHR45620">
    <property type="entry name" value="PDF RECEPTOR-LIKE PROTEIN-RELATED"/>
    <property type="match status" value="1"/>
</dbReference>
<accession>A0AAE0YYX2</accession>
<dbReference type="Gene3D" id="4.10.1240.10">
    <property type="entry name" value="GPCR, family 2, extracellular hormone receptor domain"/>
    <property type="match status" value="1"/>
</dbReference>
<keyword evidence="6 8" id="KW-0472">Membrane</keyword>
<dbReference type="InterPro" id="IPR000832">
    <property type="entry name" value="GPCR_2_secretin-like"/>
</dbReference>
<dbReference type="EMBL" id="JAWDGP010005075">
    <property type="protein sequence ID" value="KAK3759803.1"/>
    <property type="molecule type" value="Genomic_DNA"/>
</dbReference>
<feature type="transmembrane region" description="Helical" evidence="8">
    <location>
        <begin position="95"/>
        <end position="120"/>
    </location>
</feature>
<evidence type="ECO:0000256" key="8">
    <source>
        <dbReference type="SAM" id="Phobius"/>
    </source>
</evidence>
<dbReference type="PROSITE" id="PS00649">
    <property type="entry name" value="G_PROTEIN_RECEP_F2_1"/>
    <property type="match status" value="1"/>
</dbReference>
<dbReference type="InterPro" id="IPR001879">
    <property type="entry name" value="GPCR_2_extracellular_dom"/>
</dbReference>
<evidence type="ECO:0000256" key="6">
    <source>
        <dbReference type="ARBA" id="ARBA00023136"/>
    </source>
</evidence>
<keyword evidence="4 8" id="KW-0812">Transmembrane</keyword>
<gene>
    <name evidence="10" type="ORF">RRG08_041757</name>
</gene>
<evidence type="ECO:0000256" key="4">
    <source>
        <dbReference type="ARBA" id="ARBA00022692"/>
    </source>
</evidence>
<dbReference type="GO" id="GO:0008528">
    <property type="term" value="F:G protein-coupled peptide receptor activity"/>
    <property type="evidence" value="ECO:0007669"/>
    <property type="project" value="TreeGrafter"/>
</dbReference>
<evidence type="ECO:0000259" key="9">
    <source>
        <dbReference type="PROSITE" id="PS50227"/>
    </source>
</evidence>
<dbReference type="InterPro" id="IPR050332">
    <property type="entry name" value="GPCR_2"/>
</dbReference>
<protein>
    <recommendedName>
        <fullName evidence="9">G-protein coupled receptors family 2 profile 1 domain-containing protein</fullName>
    </recommendedName>
</protein>
<evidence type="ECO:0000313" key="11">
    <source>
        <dbReference type="Proteomes" id="UP001283361"/>
    </source>
</evidence>
<name>A0AAE0YYX2_9GAST</name>
<evidence type="ECO:0000256" key="7">
    <source>
        <dbReference type="ARBA" id="ARBA00023180"/>
    </source>
</evidence>
<keyword evidence="11" id="KW-1185">Reference proteome</keyword>
<comment type="caution">
    <text evidence="10">The sequence shown here is derived from an EMBL/GenBank/DDBJ whole genome shotgun (WGS) entry which is preliminary data.</text>
</comment>
<reference evidence="10" key="1">
    <citation type="journal article" date="2023" name="G3 (Bethesda)">
        <title>A reference genome for the long-term kleptoplast-retaining sea slug Elysia crispata morphotype clarki.</title>
        <authorList>
            <person name="Eastman K.E."/>
            <person name="Pendleton A.L."/>
            <person name="Shaikh M.A."/>
            <person name="Suttiyut T."/>
            <person name="Ogas R."/>
            <person name="Tomko P."/>
            <person name="Gavelis G."/>
            <person name="Widhalm J.R."/>
            <person name="Wisecaver J.H."/>
        </authorList>
    </citation>
    <scope>NUCLEOTIDE SEQUENCE</scope>
    <source>
        <strain evidence="10">ECLA1</strain>
    </source>
</reference>
<dbReference type="GO" id="GO:0005886">
    <property type="term" value="C:plasma membrane"/>
    <property type="evidence" value="ECO:0007669"/>
    <property type="project" value="UniProtKB-SubCell"/>
</dbReference>
<dbReference type="SUPFAM" id="SSF111418">
    <property type="entry name" value="Hormone receptor domain"/>
    <property type="match status" value="1"/>
</dbReference>
<dbReference type="InterPro" id="IPR017983">
    <property type="entry name" value="GPCR_2_secretin-like_CS"/>
</dbReference>
<keyword evidence="3" id="KW-1003">Cell membrane</keyword>
<sequence length="242" mass="27255">MSVCRAVSGKPPRRLYCEAQWDGLVCFNYTKASSDAYVPCPDFPVYNPDEKVHRYCEANGTWQVDASGKVIRDLSNCVKNRSAPNLSAPDEAFSYIYLFIAGASLSLVLLIISLIIFYGFRQLRCDRVTVHKNLFISFACTALAWILYYSLVALDGHVILDNPWLVEEPFRFLLTPEGITENRLGKIVAAGFNSRKGSDQDQLVFPLATIKSKMNLTYESTKHALRCLDEQYNLMKLNSASV</sequence>
<evidence type="ECO:0000256" key="2">
    <source>
        <dbReference type="ARBA" id="ARBA00005314"/>
    </source>
</evidence>
<comment type="similarity">
    <text evidence="2">Belongs to the G-protein coupled receptor 2 family.</text>
</comment>
<dbReference type="Proteomes" id="UP001283361">
    <property type="component" value="Unassembled WGS sequence"/>
</dbReference>
<dbReference type="SMART" id="SM00008">
    <property type="entry name" value="HormR"/>
    <property type="match status" value="1"/>
</dbReference>
<proteinExistence type="inferred from homology"/>
<keyword evidence="7" id="KW-0325">Glycoprotein</keyword>
<keyword evidence="5 8" id="KW-1133">Transmembrane helix</keyword>
<comment type="subcellular location">
    <subcellularLocation>
        <location evidence="1">Cell membrane</location>
        <topology evidence="1">Multi-pass membrane protein</topology>
    </subcellularLocation>
</comment>
<organism evidence="10 11">
    <name type="scientific">Elysia crispata</name>
    <name type="common">lettuce slug</name>
    <dbReference type="NCBI Taxonomy" id="231223"/>
    <lineage>
        <taxon>Eukaryota</taxon>
        <taxon>Metazoa</taxon>
        <taxon>Spiralia</taxon>
        <taxon>Lophotrochozoa</taxon>
        <taxon>Mollusca</taxon>
        <taxon>Gastropoda</taxon>
        <taxon>Heterobranchia</taxon>
        <taxon>Euthyneura</taxon>
        <taxon>Panpulmonata</taxon>
        <taxon>Sacoglossa</taxon>
        <taxon>Placobranchoidea</taxon>
        <taxon>Plakobranchidae</taxon>
        <taxon>Elysia</taxon>
    </lineage>
</organism>
<dbReference type="PANTHER" id="PTHR45620:SF42">
    <property type="entry name" value="G-PROTEIN COUPLED RECEPTOR SEB-2"/>
    <property type="match status" value="1"/>
</dbReference>
<dbReference type="AlphaFoldDB" id="A0AAE0YYX2"/>
<evidence type="ECO:0000256" key="5">
    <source>
        <dbReference type="ARBA" id="ARBA00022989"/>
    </source>
</evidence>
<dbReference type="GO" id="GO:0007188">
    <property type="term" value="P:adenylate cyclase-modulating G protein-coupled receptor signaling pathway"/>
    <property type="evidence" value="ECO:0007669"/>
    <property type="project" value="TreeGrafter"/>
</dbReference>
<dbReference type="Gene3D" id="1.20.1070.10">
    <property type="entry name" value="Rhodopsin 7-helix transmembrane proteins"/>
    <property type="match status" value="1"/>
</dbReference>
<dbReference type="PRINTS" id="PR00249">
    <property type="entry name" value="GPCRSECRETIN"/>
</dbReference>
<dbReference type="InterPro" id="IPR036445">
    <property type="entry name" value="GPCR_2_extracell_dom_sf"/>
</dbReference>
<evidence type="ECO:0000256" key="3">
    <source>
        <dbReference type="ARBA" id="ARBA00022475"/>
    </source>
</evidence>
<dbReference type="PROSITE" id="PS50227">
    <property type="entry name" value="G_PROTEIN_RECEP_F2_3"/>
    <property type="match status" value="1"/>
</dbReference>